<dbReference type="PROSITE" id="PS50097">
    <property type="entry name" value="BTB"/>
    <property type="match status" value="1"/>
</dbReference>
<reference evidence="3" key="1">
    <citation type="submission" date="2021-01" db="EMBL/GenBank/DDBJ databases">
        <authorList>
            <person name="Corre E."/>
            <person name="Pelletier E."/>
            <person name="Niang G."/>
            <person name="Scheremetjew M."/>
            <person name="Finn R."/>
            <person name="Kale V."/>
            <person name="Holt S."/>
            <person name="Cochrane G."/>
            <person name="Meng A."/>
            <person name="Brown T."/>
            <person name="Cohen L."/>
        </authorList>
    </citation>
    <scope>NUCLEOTIDE SEQUENCE</scope>
    <source>
        <strain evidence="3">RCC3387</strain>
    </source>
</reference>
<evidence type="ECO:0000259" key="2">
    <source>
        <dbReference type="PROSITE" id="PS50144"/>
    </source>
</evidence>
<dbReference type="Gene3D" id="2.60.210.10">
    <property type="entry name" value="Apoptosis, Tumor Necrosis Factor Receptor Associated Protein 2, Chain A"/>
    <property type="match status" value="1"/>
</dbReference>
<dbReference type="InterPro" id="IPR008974">
    <property type="entry name" value="TRAF-like"/>
</dbReference>
<organism evidence="3">
    <name type="scientific">Zooxanthella nutricula</name>
    <dbReference type="NCBI Taxonomy" id="1333877"/>
    <lineage>
        <taxon>Eukaryota</taxon>
        <taxon>Sar</taxon>
        <taxon>Alveolata</taxon>
        <taxon>Dinophyceae</taxon>
        <taxon>Peridiniales</taxon>
        <taxon>Peridiniales incertae sedis</taxon>
        <taxon>Zooxanthella</taxon>
    </lineage>
</organism>
<dbReference type="EMBL" id="HBGW01070014">
    <property type="protein sequence ID" value="CAD9619782.1"/>
    <property type="molecule type" value="Transcribed_RNA"/>
</dbReference>
<proteinExistence type="predicted"/>
<dbReference type="InterPro" id="IPR002083">
    <property type="entry name" value="MATH/TRAF_dom"/>
</dbReference>
<sequence length="311" mass="34853">MKWGDREVKVHRIYLAKACHFFRGATNEAFQGDSTDLGSLLPDACKVLLDTVLDWIYGGDRSELVDALQDSALPRLYHMSDVLQCVPLKRYALKRLKIRVPILDVSDSASHNMLDEFLAIPDISLFRTLLPLIPSESLASRAPCIAEQVPSGFASAMMGELAERVRMPPRASSVAEFIIRHMSSSAPDGQDVKRSQQVFCGQARFALAVYPLGFRDRAPKHLSALVEIAVPAEADDQWRSDNFGFQITLCNWKGRTPIFREKGAFTFSKRENNRGWGKLCAIDDLHVADQGWVREEDGAVKLQFQVWEASV</sequence>
<evidence type="ECO:0000259" key="1">
    <source>
        <dbReference type="PROSITE" id="PS50097"/>
    </source>
</evidence>
<dbReference type="Gene3D" id="3.30.710.10">
    <property type="entry name" value="Potassium Channel Kv1.1, Chain A"/>
    <property type="match status" value="1"/>
</dbReference>
<dbReference type="InterPro" id="IPR011333">
    <property type="entry name" value="SKP1/BTB/POZ_sf"/>
</dbReference>
<evidence type="ECO:0000313" key="3">
    <source>
        <dbReference type="EMBL" id="CAD9619782.1"/>
    </source>
</evidence>
<feature type="domain" description="BTB" evidence="1">
    <location>
        <begin position="1"/>
        <end position="60"/>
    </location>
</feature>
<name>A0A7S2PVN6_9DINO</name>
<dbReference type="SUPFAM" id="SSF49599">
    <property type="entry name" value="TRAF domain-like"/>
    <property type="match status" value="1"/>
</dbReference>
<evidence type="ECO:0008006" key="4">
    <source>
        <dbReference type="Google" id="ProtNLM"/>
    </source>
</evidence>
<dbReference type="SUPFAM" id="SSF54695">
    <property type="entry name" value="POZ domain"/>
    <property type="match status" value="1"/>
</dbReference>
<dbReference type="CDD" id="cd18186">
    <property type="entry name" value="BTB_POZ_ZBTB_KLHL-like"/>
    <property type="match status" value="1"/>
</dbReference>
<feature type="domain" description="MATH" evidence="2">
    <location>
        <begin position="172"/>
        <end position="304"/>
    </location>
</feature>
<dbReference type="AlphaFoldDB" id="A0A7S2PVN6"/>
<protein>
    <recommendedName>
        <fullName evidence="4">BTB domain-containing protein</fullName>
    </recommendedName>
</protein>
<accession>A0A7S2PVN6</accession>
<dbReference type="InterPro" id="IPR000210">
    <property type="entry name" value="BTB/POZ_dom"/>
</dbReference>
<gene>
    <name evidence="3" type="ORF">BRAN1462_LOCUS44655</name>
</gene>
<dbReference type="PROSITE" id="PS50144">
    <property type="entry name" value="MATH"/>
    <property type="match status" value="1"/>
</dbReference>